<evidence type="ECO:0008006" key="4">
    <source>
        <dbReference type="Google" id="ProtNLM"/>
    </source>
</evidence>
<dbReference type="EMBL" id="VFRP01000002">
    <property type="protein sequence ID" value="TPE53086.1"/>
    <property type="molecule type" value="Genomic_DNA"/>
</dbReference>
<feature type="region of interest" description="Disordered" evidence="1">
    <location>
        <begin position="213"/>
        <end position="235"/>
    </location>
</feature>
<protein>
    <recommendedName>
        <fullName evidence="4">Glycoside hydrolase family 19 catalytic domain-containing protein</fullName>
    </recommendedName>
</protein>
<dbReference type="RefSeq" id="WP_140452707.1">
    <property type="nucleotide sequence ID" value="NZ_VFRP01000002.1"/>
</dbReference>
<evidence type="ECO:0000313" key="3">
    <source>
        <dbReference type="Proteomes" id="UP000319255"/>
    </source>
</evidence>
<comment type="caution">
    <text evidence="2">The sequence shown here is derived from an EMBL/GenBank/DDBJ whole genome shotgun (WGS) entry which is preliminary data.</text>
</comment>
<name>A0A501X134_9RHOB</name>
<dbReference type="SUPFAM" id="SSF53955">
    <property type="entry name" value="Lysozyme-like"/>
    <property type="match status" value="1"/>
</dbReference>
<dbReference type="InterPro" id="IPR023346">
    <property type="entry name" value="Lysozyme-like_dom_sf"/>
</dbReference>
<proteinExistence type="predicted"/>
<dbReference type="AlphaFoldDB" id="A0A501X134"/>
<sequence>MNRKAFFDALRGGPVFGRAIPAPAVVTCDAILDEAEKRGTKLRHLAYILATARWECGADMKPKRENLYYTSAERIRAVWPARFKSDRDATPFVRNPRALANRVYSGRLGNGPADGYTFLGRGLVQLTGRGNYARAGRELGLPLVQTPDLALQMGPAVAILFSGMEEGWFTGISLEDAERIPGYEDDRRIINGTDRAAEVARLAEAFEGALEAAGWPEDGPEPAQAPEPAGDAQASAWAAWINSAPPGALAWLGAIPGGQA</sequence>
<accession>A0A501X134</accession>
<reference evidence="2 3" key="1">
    <citation type="submission" date="2019-06" db="EMBL/GenBank/DDBJ databases">
        <title>A novel bacterium of genus Amaricoccus, isolated from marine sediment.</title>
        <authorList>
            <person name="Huang H."/>
            <person name="Mo K."/>
            <person name="Hu Y."/>
        </authorList>
    </citation>
    <scope>NUCLEOTIDE SEQUENCE [LARGE SCALE GENOMIC DNA]</scope>
    <source>
        <strain evidence="2 3">HB172011</strain>
    </source>
</reference>
<dbReference type="Proteomes" id="UP000319255">
    <property type="component" value="Unassembled WGS sequence"/>
</dbReference>
<evidence type="ECO:0000256" key="1">
    <source>
        <dbReference type="SAM" id="MobiDB-lite"/>
    </source>
</evidence>
<evidence type="ECO:0000313" key="2">
    <source>
        <dbReference type="EMBL" id="TPE53086.1"/>
    </source>
</evidence>
<dbReference type="Gene3D" id="1.10.530.10">
    <property type="match status" value="1"/>
</dbReference>
<dbReference type="OrthoDB" id="3078754at2"/>
<keyword evidence="3" id="KW-1185">Reference proteome</keyword>
<gene>
    <name evidence="2" type="ORF">FJM51_03420</name>
</gene>
<organism evidence="2 3">
    <name type="scientific">Amaricoccus solimangrovi</name>
    <dbReference type="NCBI Taxonomy" id="2589815"/>
    <lineage>
        <taxon>Bacteria</taxon>
        <taxon>Pseudomonadati</taxon>
        <taxon>Pseudomonadota</taxon>
        <taxon>Alphaproteobacteria</taxon>
        <taxon>Rhodobacterales</taxon>
        <taxon>Paracoccaceae</taxon>
        <taxon>Amaricoccus</taxon>
    </lineage>
</organism>